<organism evidence="8 9">
    <name type="scientific">Xanthoceras sorbifolium</name>
    <dbReference type="NCBI Taxonomy" id="99658"/>
    <lineage>
        <taxon>Eukaryota</taxon>
        <taxon>Viridiplantae</taxon>
        <taxon>Streptophyta</taxon>
        <taxon>Embryophyta</taxon>
        <taxon>Tracheophyta</taxon>
        <taxon>Spermatophyta</taxon>
        <taxon>Magnoliopsida</taxon>
        <taxon>eudicotyledons</taxon>
        <taxon>Gunneridae</taxon>
        <taxon>Pentapetalae</taxon>
        <taxon>rosids</taxon>
        <taxon>malvids</taxon>
        <taxon>Sapindales</taxon>
        <taxon>Sapindaceae</taxon>
        <taxon>Xanthoceroideae</taxon>
        <taxon>Xanthoceras</taxon>
    </lineage>
</organism>
<evidence type="ECO:0000256" key="5">
    <source>
        <dbReference type="RuleBase" id="RU361262"/>
    </source>
</evidence>
<feature type="compositionally biased region" description="Basic and acidic residues" evidence="6">
    <location>
        <begin position="12"/>
        <end position="25"/>
    </location>
</feature>
<dbReference type="PANTHER" id="PTHR32176:SF91">
    <property type="entry name" value="PATATIN"/>
    <property type="match status" value="1"/>
</dbReference>
<comment type="domain">
    <text evidence="5">The nitrogen atoms of the two glycine residues in the GGXR motif define the oxyanion hole, and stabilize the oxyanion that forms during the nucleophilic attack by the catalytic serine during substrate cleavage.</text>
</comment>
<comment type="similarity">
    <text evidence="1 5">Belongs to the patatin family.</text>
</comment>
<name>A0ABQ8INC5_9ROSI</name>
<keyword evidence="2 5" id="KW-0442">Lipid degradation</keyword>
<keyword evidence="9" id="KW-1185">Reference proteome</keyword>
<evidence type="ECO:0000256" key="6">
    <source>
        <dbReference type="SAM" id="MobiDB-lite"/>
    </source>
</evidence>
<feature type="domain" description="PNPLA" evidence="7">
    <location>
        <begin position="45"/>
        <end position="240"/>
    </location>
</feature>
<evidence type="ECO:0000256" key="2">
    <source>
        <dbReference type="ARBA" id="ARBA00022963"/>
    </source>
</evidence>
<evidence type="ECO:0000256" key="3">
    <source>
        <dbReference type="ARBA" id="ARBA00023098"/>
    </source>
</evidence>
<gene>
    <name evidence="8" type="ORF">JRO89_XS01G0354000</name>
</gene>
<feature type="short sequence motif" description="GXGXXG" evidence="4">
    <location>
        <begin position="49"/>
        <end position="54"/>
    </location>
</feature>
<reference evidence="8 9" key="1">
    <citation type="submission" date="2021-02" db="EMBL/GenBank/DDBJ databases">
        <title>Plant Genome Project.</title>
        <authorList>
            <person name="Zhang R.-G."/>
        </authorList>
    </citation>
    <scope>NUCLEOTIDE SEQUENCE [LARGE SCALE GENOMIC DNA]</scope>
    <source>
        <tissue evidence="8">Leaves</tissue>
    </source>
</reference>
<evidence type="ECO:0000313" key="9">
    <source>
        <dbReference type="Proteomes" id="UP000827721"/>
    </source>
</evidence>
<dbReference type="InterPro" id="IPR002641">
    <property type="entry name" value="PNPLA_dom"/>
</dbReference>
<dbReference type="Pfam" id="PF01734">
    <property type="entry name" value="Patatin"/>
    <property type="match status" value="1"/>
</dbReference>
<evidence type="ECO:0000259" key="7">
    <source>
        <dbReference type="PROSITE" id="PS51635"/>
    </source>
</evidence>
<dbReference type="InterPro" id="IPR016035">
    <property type="entry name" value="Acyl_Trfase/lysoPLipase"/>
</dbReference>
<proteinExistence type="inferred from homology"/>
<evidence type="ECO:0000256" key="4">
    <source>
        <dbReference type="PROSITE-ProRule" id="PRU01161"/>
    </source>
</evidence>
<dbReference type="PROSITE" id="PS51635">
    <property type="entry name" value="PNPLA"/>
    <property type="match status" value="1"/>
</dbReference>
<comment type="caution">
    <text evidence="8">The sequence shown here is derived from an EMBL/GenBank/DDBJ whole genome shotgun (WGS) entry which is preliminary data.</text>
</comment>
<feature type="short sequence motif" description="DGA/G" evidence="4">
    <location>
        <begin position="227"/>
        <end position="229"/>
    </location>
</feature>
<dbReference type="Gene3D" id="3.40.1090.10">
    <property type="entry name" value="Cytosolic phospholipase A2 catalytic domain"/>
    <property type="match status" value="1"/>
</dbReference>
<feature type="region of interest" description="Disordered" evidence="6">
    <location>
        <begin position="1"/>
        <end position="25"/>
    </location>
</feature>
<comment type="function">
    <text evidence="5">Lipolytic acyl hydrolase (LAH).</text>
</comment>
<accession>A0ABQ8INC5</accession>
<feature type="region of interest" description="Disordered" evidence="6">
    <location>
        <begin position="425"/>
        <end position="449"/>
    </location>
</feature>
<dbReference type="EMBL" id="JAFEMO010000001">
    <property type="protein sequence ID" value="KAH7578209.1"/>
    <property type="molecule type" value="Genomic_DNA"/>
</dbReference>
<comment type="caution">
    <text evidence="4">Lacks conserved residue(s) required for the propagation of feature annotation.</text>
</comment>
<feature type="compositionally biased region" description="Basic and acidic residues" evidence="6">
    <location>
        <begin position="425"/>
        <end position="434"/>
    </location>
</feature>
<protein>
    <recommendedName>
        <fullName evidence="5">Patatin</fullName>
        <ecNumber evidence="5">3.1.1.-</ecNumber>
    </recommendedName>
</protein>
<keyword evidence="3 5" id="KW-0443">Lipid metabolism</keyword>
<keyword evidence="5" id="KW-0378">Hydrolase</keyword>
<evidence type="ECO:0000313" key="8">
    <source>
        <dbReference type="EMBL" id="KAH7578209.1"/>
    </source>
</evidence>
<sequence>MRSQLNRPNSILEEKDKKKQVSPDQEMKIYKAPTADEKLQTVTVLSIDGGGSRGFIPAFILLHLEKYLQECDKDDTVRISDYFDVVAGSGTGSIIAAMLTVPDDYHNKRPRFDMQQIVDSLKEIFHTFTYFKYSWIYRLFTGRRVPQDDFNRIIRDKLKGTHLDETLKNVVIPVYNDKTKRPFIFSSSQPNKDRILLSDVVRGSSALPAYLDPLEIKYQGEDCRFIDGGLVSTNPTLFALQEAEKLVIKTEPDYKNYLVLSLGTTKRHGLPEITWHLLYWFFGIFSRGDWGSRALQYVYDTFSDATEIYMMQLLKCHHDNKNYLRIQAHREDSLTSFANPSESSTYQKLKNLVKVLYINPFAHLRPVPAIIDGSRGSINKLKNIGEKILVNYVACINPYTGDVERKSQTNKEALKEFARKLSDERKKRLPDLKMNKKVKAYSQKTSTKN</sequence>
<evidence type="ECO:0000256" key="1">
    <source>
        <dbReference type="ARBA" id="ARBA00010240"/>
    </source>
</evidence>
<dbReference type="PANTHER" id="PTHR32176">
    <property type="entry name" value="XYLOSE ISOMERASE"/>
    <property type="match status" value="1"/>
</dbReference>
<dbReference type="SUPFAM" id="SSF52151">
    <property type="entry name" value="FabD/lysophospholipase-like"/>
    <property type="match status" value="1"/>
</dbReference>
<dbReference type="EC" id="3.1.1.-" evidence="5"/>
<dbReference type="Proteomes" id="UP000827721">
    <property type="component" value="Unassembled WGS sequence"/>
</dbReference>